<dbReference type="AlphaFoldDB" id="A0A0F8AW64"/>
<dbReference type="EMBL" id="LBBL01000759">
    <property type="protein sequence ID" value="KKF92061.1"/>
    <property type="molecule type" value="Genomic_DNA"/>
</dbReference>
<comment type="caution">
    <text evidence="2">The sequence shown here is derived from an EMBL/GenBank/DDBJ whole genome shotgun (WGS) entry which is preliminary data.</text>
</comment>
<sequence>MSSLLRSFEAQERAFKERRDEAKRLIIPLMEMIETHCAREATQTARAVKAEFHETAVRMLENILMGTISTTRKKENNGQGQPKEANKTHKDANVALSFAEVARMAAQITASNQSPATEPKSHETAKQSGEWQTVSRRKAGKTAHPAPRQDNRILVRISAGNKLCDCESFLMTEKLKKLDAGLGEALKNVQKTKSGFPLTAHKDGRATLLEKSDKIKKYLGPGTEVAQALNTDAYLIGPVVRHLNGGGKAVEVTEEMIRVCFTQATRIAPVYMTEKTRGNEKTFIAKIPASGAKVPRQLRMGSRLVPIRLLTEKPKATPQCTHCFGWHDEKKCSRAQLCRHCGSSEHESSKHSACCEVEHQCVSACFICRGPHPADSKECPLRKKGTTPEERRVIRKEQQKLTSEKRKACPKASKKTLAQAADQEDCMEAQEEGPETPEGDPQTEDRPVEADEAPDPRGNEASEPPIPEPTPSAPGAQGLRKSARTKARQGEQPQTQSE</sequence>
<feature type="compositionally biased region" description="Basic and acidic residues" evidence="1">
    <location>
        <begin position="443"/>
        <end position="460"/>
    </location>
</feature>
<feature type="compositionally biased region" description="Basic and acidic residues" evidence="1">
    <location>
        <begin position="376"/>
        <end position="407"/>
    </location>
</feature>
<feature type="compositionally biased region" description="Acidic residues" evidence="1">
    <location>
        <begin position="422"/>
        <end position="442"/>
    </location>
</feature>
<evidence type="ECO:0000256" key="1">
    <source>
        <dbReference type="SAM" id="MobiDB-lite"/>
    </source>
</evidence>
<name>A0A0F8AW64_CERFI</name>
<protein>
    <submittedName>
        <fullName evidence="2">Uncharacterized protein</fullName>
    </submittedName>
</protein>
<evidence type="ECO:0000313" key="2">
    <source>
        <dbReference type="EMBL" id="KKF92061.1"/>
    </source>
</evidence>
<keyword evidence="3" id="KW-1185">Reference proteome</keyword>
<proteinExistence type="predicted"/>
<gene>
    <name evidence="2" type="ORF">CFO_g5587</name>
</gene>
<feature type="region of interest" description="Disordered" evidence="1">
    <location>
        <begin position="376"/>
        <end position="498"/>
    </location>
</feature>
<organism evidence="2 3">
    <name type="scientific">Ceratocystis fimbriata f. sp. platani</name>
    <dbReference type="NCBI Taxonomy" id="88771"/>
    <lineage>
        <taxon>Eukaryota</taxon>
        <taxon>Fungi</taxon>
        <taxon>Dikarya</taxon>
        <taxon>Ascomycota</taxon>
        <taxon>Pezizomycotina</taxon>
        <taxon>Sordariomycetes</taxon>
        <taxon>Hypocreomycetidae</taxon>
        <taxon>Microascales</taxon>
        <taxon>Ceratocystidaceae</taxon>
        <taxon>Ceratocystis</taxon>
    </lineage>
</organism>
<feature type="region of interest" description="Disordered" evidence="1">
    <location>
        <begin position="109"/>
        <end position="151"/>
    </location>
</feature>
<dbReference type="Proteomes" id="UP000034841">
    <property type="component" value="Unassembled WGS sequence"/>
</dbReference>
<reference evidence="2 3" key="1">
    <citation type="submission" date="2015-04" db="EMBL/GenBank/DDBJ databases">
        <title>Genome sequence of Ceratocystis platani, a major pathogen of plane trees.</title>
        <authorList>
            <person name="Belbahri L."/>
        </authorList>
    </citation>
    <scope>NUCLEOTIDE SEQUENCE [LARGE SCALE GENOMIC DNA]</scope>
    <source>
        <strain evidence="2 3">CFO</strain>
    </source>
</reference>
<accession>A0A0F8AW64</accession>
<evidence type="ECO:0000313" key="3">
    <source>
        <dbReference type="Proteomes" id="UP000034841"/>
    </source>
</evidence>
<feature type="region of interest" description="Disordered" evidence="1">
    <location>
        <begin position="68"/>
        <end position="90"/>
    </location>
</feature>